<evidence type="ECO:0000256" key="4">
    <source>
        <dbReference type="SAM" id="Phobius"/>
    </source>
</evidence>
<dbReference type="SMART" id="SM00856">
    <property type="entry name" value="PMEI"/>
    <property type="match status" value="1"/>
</dbReference>
<keyword evidence="4" id="KW-0472">Membrane</keyword>
<dbReference type="Pfam" id="PF04043">
    <property type="entry name" value="PMEI"/>
    <property type="match status" value="1"/>
</dbReference>
<comment type="similarity">
    <text evidence="3">Belongs to the PMEI family.</text>
</comment>
<dbReference type="PANTHER" id="PTHR36710:SF8">
    <property type="entry name" value="PECTINESTERASE INHIBITOR-LIKE"/>
    <property type="match status" value="1"/>
</dbReference>
<dbReference type="InterPro" id="IPR034086">
    <property type="entry name" value="PMEI_plant"/>
</dbReference>
<name>A0AAW2N5J8_9LAMI</name>
<proteinExistence type="inferred from homology"/>
<organism evidence="6">
    <name type="scientific">Sesamum angustifolium</name>
    <dbReference type="NCBI Taxonomy" id="2727405"/>
    <lineage>
        <taxon>Eukaryota</taxon>
        <taxon>Viridiplantae</taxon>
        <taxon>Streptophyta</taxon>
        <taxon>Embryophyta</taxon>
        <taxon>Tracheophyta</taxon>
        <taxon>Spermatophyta</taxon>
        <taxon>Magnoliopsida</taxon>
        <taxon>eudicotyledons</taxon>
        <taxon>Gunneridae</taxon>
        <taxon>Pentapetalae</taxon>
        <taxon>asterids</taxon>
        <taxon>lamiids</taxon>
        <taxon>Lamiales</taxon>
        <taxon>Pedaliaceae</taxon>
        <taxon>Sesamum</taxon>
    </lineage>
</organism>
<reference evidence="6" key="1">
    <citation type="submission" date="2020-06" db="EMBL/GenBank/DDBJ databases">
        <authorList>
            <person name="Li T."/>
            <person name="Hu X."/>
            <person name="Zhang T."/>
            <person name="Song X."/>
            <person name="Zhang H."/>
            <person name="Dai N."/>
            <person name="Sheng W."/>
            <person name="Hou X."/>
            <person name="Wei L."/>
        </authorList>
    </citation>
    <scope>NUCLEOTIDE SEQUENCE</scope>
    <source>
        <strain evidence="6">G01</strain>
        <tissue evidence="6">Leaf</tissue>
    </source>
</reference>
<keyword evidence="4" id="KW-0812">Transmembrane</keyword>
<feature type="domain" description="Pectinesterase inhibitor" evidence="5">
    <location>
        <begin position="48"/>
        <end position="193"/>
    </location>
</feature>
<dbReference type="NCBIfam" id="TIGR01614">
    <property type="entry name" value="PME_inhib"/>
    <property type="match status" value="1"/>
</dbReference>
<feature type="transmembrane region" description="Helical" evidence="4">
    <location>
        <begin position="21"/>
        <end position="40"/>
    </location>
</feature>
<protein>
    <recommendedName>
        <fullName evidence="5">Pectinesterase inhibitor domain-containing protein</fullName>
    </recommendedName>
</protein>
<dbReference type="FunFam" id="1.20.140.40:FF:000008">
    <property type="entry name" value="Invertase/pectin methylesterase inhibitor family protein"/>
    <property type="match status" value="1"/>
</dbReference>
<keyword evidence="1" id="KW-0732">Signal</keyword>
<evidence type="ECO:0000259" key="5">
    <source>
        <dbReference type="SMART" id="SM00856"/>
    </source>
</evidence>
<dbReference type="AlphaFoldDB" id="A0AAW2N5J8"/>
<dbReference type="Gene3D" id="1.20.140.40">
    <property type="entry name" value="Invertase/pectin methylesterase inhibitor family protein"/>
    <property type="match status" value="1"/>
</dbReference>
<evidence type="ECO:0000256" key="3">
    <source>
        <dbReference type="ARBA" id="ARBA00038471"/>
    </source>
</evidence>
<evidence type="ECO:0000313" key="6">
    <source>
        <dbReference type="EMBL" id="KAL0338854.1"/>
    </source>
</evidence>
<sequence>MDFGICKLSQNSHSKINKEHYGYLGTSFVLTFIIIVFISITQSATGRLTDTEIRHLCSKTNNSGGCYKLLKSDPRTANVDARGLAEVSIDLASKRANIIHSLINSLVNATHDSQLKNIYKSCSSNYNDVIRDLKVIRNYIKSGAFKNIHVQVKDAYEEVKQCKKVFGGATSDGAHIKKTNQEFEFLISIVEVTSNNLYKN</sequence>
<comment type="caution">
    <text evidence="6">The sequence shown here is derived from an EMBL/GenBank/DDBJ whole genome shotgun (WGS) entry which is preliminary data.</text>
</comment>
<keyword evidence="2" id="KW-1015">Disulfide bond</keyword>
<dbReference type="EMBL" id="JACGWK010000008">
    <property type="protein sequence ID" value="KAL0338854.1"/>
    <property type="molecule type" value="Genomic_DNA"/>
</dbReference>
<accession>A0AAW2N5J8</accession>
<reference evidence="6" key="2">
    <citation type="journal article" date="2024" name="Plant">
        <title>Genomic evolution and insights into agronomic trait innovations of Sesamum species.</title>
        <authorList>
            <person name="Miao H."/>
            <person name="Wang L."/>
            <person name="Qu L."/>
            <person name="Liu H."/>
            <person name="Sun Y."/>
            <person name="Le M."/>
            <person name="Wang Q."/>
            <person name="Wei S."/>
            <person name="Zheng Y."/>
            <person name="Lin W."/>
            <person name="Duan Y."/>
            <person name="Cao H."/>
            <person name="Xiong S."/>
            <person name="Wang X."/>
            <person name="Wei L."/>
            <person name="Li C."/>
            <person name="Ma Q."/>
            <person name="Ju M."/>
            <person name="Zhao R."/>
            <person name="Li G."/>
            <person name="Mu C."/>
            <person name="Tian Q."/>
            <person name="Mei H."/>
            <person name="Zhang T."/>
            <person name="Gao T."/>
            <person name="Zhang H."/>
        </authorList>
    </citation>
    <scope>NUCLEOTIDE SEQUENCE</scope>
    <source>
        <strain evidence="6">G01</strain>
    </source>
</reference>
<keyword evidence="4" id="KW-1133">Transmembrane helix</keyword>
<evidence type="ECO:0000256" key="1">
    <source>
        <dbReference type="ARBA" id="ARBA00022729"/>
    </source>
</evidence>
<dbReference type="InterPro" id="IPR006501">
    <property type="entry name" value="Pectinesterase_inhib_dom"/>
</dbReference>
<dbReference type="GO" id="GO:0046910">
    <property type="term" value="F:pectinesterase inhibitor activity"/>
    <property type="evidence" value="ECO:0007669"/>
    <property type="project" value="InterPro"/>
</dbReference>
<dbReference type="SUPFAM" id="SSF101148">
    <property type="entry name" value="Plant invertase/pectin methylesterase inhibitor"/>
    <property type="match status" value="1"/>
</dbReference>
<dbReference type="InterPro" id="IPR052421">
    <property type="entry name" value="PCW_Enzyme_Inhibitor"/>
</dbReference>
<dbReference type="CDD" id="cd15797">
    <property type="entry name" value="PMEI"/>
    <property type="match status" value="1"/>
</dbReference>
<evidence type="ECO:0000256" key="2">
    <source>
        <dbReference type="ARBA" id="ARBA00023157"/>
    </source>
</evidence>
<dbReference type="InterPro" id="IPR035513">
    <property type="entry name" value="Invertase/methylesterase_inhib"/>
</dbReference>
<gene>
    <name evidence="6" type="ORF">Sangu_1407500</name>
</gene>
<dbReference type="PANTHER" id="PTHR36710">
    <property type="entry name" value="PECTINESTERASE INHIBITOR-LIKE"/>
    <property type="match status" value="1"/>
</dbReference>